<feature type="repeat" description="WD" evidence="7">
    <location>
        <begin position="128"/>
        <end position="169"/>
    </location>
</feature>
<dbReference type="Proteomes" id="UP000734854">
    <property type="component" value="Unassembled WGS sequence"/>
</dbReference>
<feature type="compositionally biased region" description="Polar residues" evidence="8">
    <location>
        <begin position="1161"/>
        <end position="1174"/>
    </location>
</feature>
<comment type="caution">
    <text evidence="9">The sequence shown here is derived from an EMBL/GenBank/DDBJ whole genome shotgun (WGS) entry which is preliminary data.</text>
</comment>
<evidence type="ECO:0000256" key="8">
    <source>
        <dbReference type="SAM" id="MobiDB-lite"/>
    </source>
</evidence>
<dbReference type="SMART" id="SM00320">
    <property type="entry name" value="WD40"/>
    <property type="match status" value="10"/>
</dbReference>
<organism evidence="9 10">
    <name type="scientific">Zingiber officinale</name>
    <name type="common">Ginger</name>
    <name type="synonym">Amomum zingiber</name>
    <dbReference type="NCBI Taxonomy" id="94328"/>
    <lineage>
        <taxon>Eukaryota</taxon>
        <taxon>Viridiplantae</taxon>
        <taxon>Streptophyta</taxon>
        <taxon>Embryophyta</taxon>
        <taxon>Tracheophyta</taxon>
        <taxon>Spermatophyta</taxon>
        <taxon>Magnoliopsida</taxon>
        <taxon>Liliopsida</taxon>
        <taxon>Zingiberales</taxon>
        <taxon>Zingiberaceae</taxon>
        <taxon>Zingiber</taxon>
    </lineage>
</organism>
<keyword evidence="10" id="KW-1185">Reference proteome</keyword>
<keyword evidence="5" id="KW-0677">Repeat</keyword>
<dbReference type="GO" id="GO:0030488">
    <property type="term" value="P:tRNA methylation"/>
    <property type="evidence" value="ECO:0007669"/>
    <property type="project" value="TreeGrafter"/>
</dbReference>
<dbReference type="EMBL" id="JACMSC010000014">
    <property type="protein sequence ID" value="KAG6488483.1"/>
    <property type="molecule type" value="Genomic_DNA"/>
</dbReference>
<evidence type="ECO:0000313" key="10">
    <source>
        <dbReference type="Proteomes" id="UP000734854"/>
    </source>
</evidence>
<evidence type="ECO:0000256" key="3">
    <source>
        <dbReference type="ARBA" id="ARBA00022574"/>
    </source>
</evidence>
<evidence type="ECO:0000256" key="6">
    <source>
        <dbReference type="ARBA" id="ARBA00038255"/>
    </source>
</evidence>
<sequence>MAGGERSSWRLRIGPYFGEVSALSFVPLPRPMSPFPLLLAGTGSELLVYDVRSANLVETFQVFEGVRVHGISLQSPDNNDDPFCSAAFFIIAIYGERRVKLFRLCIRLGLNDGAGSNLGVRLELIQRLPGFDHWVLDVCFLKEDNVLAVGLSDNSVALWNLTSSIVVTRVKSSERCLLYSMRLWGNSIRLLIMASGTIFNEISCLRCCVECFAVSLFSLLERCQQLMIGSVMLKQIIIWKLIHERPHPSSNQLKEHIGSNSSSAMDAHIDSVNYVAYHLNKLIGHEGSIFRMSWSSDGTRLMSVSDDRRWGSARIWLIDCQKQEFDNLVQTLGNYVSSDLTLFGHNARIWDCYISHSVAITAGEDCSCRVWATSGDQLLMLKEHIGRGIWRCLYDPDSSLLVSAGFDSAVKVHQITSSSSKEAREQYGISDNLMDQRENFQICIPKLANQLSLMDSSEIFCLPLLNHFDGVSDASSPTSLLYVRHWVGRYIDVAAKASMITRTELIQLRESQIICMDILPMKTSESSLNLDDIVAIGDGNGKVTVVGVNNRGVTPSASFSFNWSAEKERQLLGVHWCRSLGSSYLFTSDPRGILRMWKIEKAALESDIHVTSIDYNALLLAVFTSSFRHRIMCIDASRKEEVLICGDKRGNIILFPLVDELMVEKRTEIIVISPGDQFKGAHGISSVTSICIVSSQLNDADIQTTGADGCICYFQYSKILRKIEFIGMNQVKDLSMIQSVFSSATSGDTKFNKYAIGFTSVDFIMWDMTNETKTIKIPCGGWRRPFSFHFGDVPEHQNCFAYVKDHIVHVHRVWVVAKEKLFPKVLHMQYHGREIHSLSFISAVHLSTLNKGGHSWIATGCEDGSLRLARYSSIKAGRWSESILLGEHVGGSAVRSICFIPKIYTFKIPMSSTSNKDTHRISNDSSEDQLLLISVGSKQVLTSWILQSSSAQNKNSDYTSDPSKTELSSISFRWFSTQLPSKFASRQKGLEKLFKTSEESNHLTTECDQISTLNSTFVDQMDNDWRYLAVTAFLLKPVDSRTTICFIVVACSDATLMLKALLLPYRLWFDVALLVPVKSPVLSLQHIVVPWDSCSKDAAPIGNAYLLISGSTDGSITFWDLTEVVESFVQTVLDVQPQMFIDCQRRPKTGRGSQGGRRWKSLSNASPGNTFSNSNGIKQGADMVCSENEFANLSTMDSDQIHTPSSTQLIDVPKGPSNIFSNLCEIHPSCVLSSLHQSGVNCLNVAEIKKCQYSKSEITYCVLSGGDDQSLHLLVFGLQVEPTNQDAGDNQCTARQNYIDDGDHNRRDGKRYKLNVLSQNSILSAHNSAVKGVWTDGTWAFTTGLDQRIRCWQIDPLFRLSEHSNVIISVPEPETLDAIIHDSGGNSWYQIAVAGRGMQMVEFKSIAGDDE</sequence>
<dbReference type="InterPro" id="IPR036322">
    <property type="entry name" value="WD40_repeat_dom_sf"/>
</dbReference>
<dbReference type="Pfam" id="PF00400">
    <property type="entry name" value="WD40"/>
    <property type="match status" value="5"/>
</dbReference>
<dbReference type="InterPro" id="IPR015943">
    <property type="entry name" value="WD40/YVTN_repeat-like_dom_sf"/>
</dbReference>
<dbReference type="PROSITE" id="PS50082">
    <property type="entry name" value="WD_REPEATS_2"/>
    <property type="match status" value="2"/>
</dbReference>
<evidence type="ECO:0000256" key="1">
    <source>
        <dbReference type="ARBA" id="ARBA00004496"/>
    </source>
</evidence>
<evidence type="ECO:0000256" key="7">
    <source>
        <dbReference type="PROSITE-ProRule" id="PRU00221"/>
    </source>
</evidence>
<dbReference type="InterPro" id="IPR051973">
    <property type="entry name" value="tRNA_Anticodon_Mtase-Reg"/>
</dbReference>
<keyword evidence="3 7" id="KW-0853">WD repeat</keyword>
<comment type="similarity">
    <text evidence="6">Belongs to the WD repeat WDR6 family.</text>
</comment>
<evidence type="ECO:0000256" key="4">
    <source>
        <dbReference type="ARBA" id="ARBA00022694"/>
    </source>
</evidence>
<protein>
    <recommendedName>
        <fullName evidence="11">WD repeat-containing protein 6</fullName>
    </recommendedName>
</protein>
<gene>
    <name evidence="9" type="ORF">ZIOFF_049726</name>
</gene>
<accession>A0A8J5FK35</accession>
<feature type="region of interest" description="Disordered" evidence="8">
    <location>
        <begin position="1146"/>
        <end position="1174"/>
    </location>
</feature>
<evidence type="ECO:0000256" key="2">
    <source>
        <dbReference type="ARBA" id="ARBA00022490"/>
    </source>
</evidence>
<reference evidence="9 10" key="1">
    <citation type="submission" date="2020-08" db="EMBL/GenBank/DDBJ databases">
        <title>Plant Genome Project.</title>
        <authorList>
            <person name="Zhang R.-G."/>
        </authorList>
    </citation>
    <scope>NUCLEOTIDE SEQUENCE [LARGE SCALE GENOMIC DNA]</scope>
    <source>
        <tissue evidence="9">Rhizome</tissue>
    </source>
</reference>
<keyword evidence="4" id="KW-0819">tRNA processing</keyword>
<comment type="subcellular location">
    <subcellularLocation>
        <location evidence="1">Cytoplasm</location>
    </subcellularLocation>
</comment>
<evidence type="ECO:0000313" key="9">
    <source>
        <dbReference type="EMBL" id="KAG6488483.1"/>
    </source>
</evidence>
<feature type="repeat" description="WD" evidence="7">
    <location>
        <begin position="1106"/>
        <end position="1121"/>
    </location>
</feature>
<dbReference type="GO" id="GO:0005737">
    <property type="term" value="C:cytoplasm"/>
    <property type="evidence" value="ECO:0007669"/>
    <property type="project" value="UniProtKB-SubCell"/>
</dbReference>
<proteinExistence type="inferred from homology"/>
<evidence type="ECO:0008006" key="11">
    <source>
        <dbReference type="Google" id="ProtNLM"/>
    </source>
</evidence>
<name>A0A8J5FK35_ZINOF</name>
<dbReference type="PANTHER" id="PTHR14344">
    <property type="entry name" value="WD REPEAT PROTEIN"/>
    <property type="match status" value="1"/>
</dbReference>
<dbReference type="Gene3D" id="2.130.10.10">
    <property type="entry name" value="YVTN repeat-like/Quinoprotein amine dehydrogenase"/>
    <property type="match status" value="4"/>
</dbReference>
<dbReference type="PANTHER" id="PTHR14344:SF3">
    <property type="entry name" value="WD REPEAT-CONTAINING PROTEIN 6"/>
    <property type="match status" value="1"/>
</dbReference>
<dbReference type="InterPro" id="IPR001680">
    <property type="entry name" value="WD40_rpt"/>
</dbReference>
<evidence type="ECO:0000256" key="5">
    <source>
        <dbReference type="ARBA" id="ARBA00022737"/>
    </source>
</evidence>
<dbReference type="SUPFAM" id="SSF50978">
    <property type="entry name" value="WD40 repeat-like"/>
    <property type="match status" value="3"/>
</dbReference>
<keyword evidence="2" id="KW-0963">Cytoplasm</keyword>